<dbReference type="HOGENOM" id="CLU_3138960_0_0_0"/>
<gene>
    <name evidence="1" type="ordered locus">Psta_3138</name>
</gene>
<evidence type="ECO:0000313" key="1">
    <source>
        <dbReference type="EMBL" id="ADB17802.1"/>
    </source>
</evidence>
<reference evidence="1 2" key="1">
    <citation type="journal article" date="2009" name="Stand. Genomic Sci.">
        <title>Complete genome sequence of Pirellula staleyi type strain (ATCC 27377).</title>
        <authorList>
            <person name="Clum A."/>
            <person name="Tindall B.J."/>
            <person name="Sikorski J."/>
            <person name="Ivanova N."/>
            <person name="Mavrommatis K."/>
            <person name="Lucas S."/>
            <person name="Glavina del Rio T."/>
            <person name="Nolan M."/>
            <person name="Chen F."/>
            <person name="Tice H."/>
            <person name="Pitluck S."/>
            <person name="Cheng J.F."/>
            <person name="Chertkov O."/>
            <person name="Brettin T."/>
            <person name="Han C."/>
            <person name="Detter J.C."/>
            <person name="Kuske C."/>
            <person name="Bruce D."/>
            <person name="Goodwin L."/>
            <person name="Ovchinikova G."/>
            <person name="Pati A."/>
            <person name="Mikhailova N."/>
            <person name="Chen A."/>
            <person name="Palaniappan K."/>
            <person name="Land M."/>
            <person name="Hauser L."/>
            <person name="Chang Y.J."/>
            <person name="Jeffries C.D."/>
            <person name="Chain P."/>
            <person name="Rohde M."/>
            <person name="Goker M."/>
            <person name="Bristow J."/>
            <person name="Eisen J.A."/>
            <person name="Markowitz V."/>
            <person name="Hugenholtz P."/>
            <person name="Kyrpides N.C."/>
            <person name="Klenk H.P."/>
            <person name="Lapidus A."/>
        </authorList>
    </citation>
    <scope>NUCLEOTIDE SEQUENCE [LARGE SCALE GENOMIC DNA]</scope>
    <source>
        <strain evidence="2">ATCC 27377 / DSM 6068 / ICPB 4128</strain>
    </source>
</reference>
<dbReference type="AlphaFoldDB" id="D2QWJ9"/>
<keyword evidence="2" id="KW-1185">Reference proteome</keyword>
<accession>D2QWJ9</accession>
<organism evidence="1 2">
    <name type="scientific">Pirellula staleyi (strain ATCC 27377 / DSM 6068 / ICPB 4128)</name>
    <name type="common">Pirella staleyi</name>
    <dbReference type="NCBI Taxonomy" id="530564"/>
    <lineage>
        <taxon>Bacteria</taxon>
        <taxon>Pseudomonadati</taxon>
        <taxon>Planctomycetota</taxon>
        <taxon>Planctomycetia</taxon>
        <taxon>Pirellulales</taxon>
        <taxon>Pirellulaceae</taxon>
        <taxon>Pirellula</taxon>
    </lineage>
</organism>
<protein>
    <submittedName>
        <fullName evidence="1">Uncharacterized protein</fullName>
    </submittedName>
</protein>
<proteinExistence type="predicted"/>
<dbReference type="STRING" id="530564.Psta_3138"/>
<dbReference type="Proteomes" id="UP000001887">
    <property type="component" value="Chromosome"/>
</dbReference>
<sequence length="49" mass="5192">MPNSIAPQGQGDRTLLKSSQLSLSGNCGERLRAPEGLLHSELRGEGSWG</sequence>
<dbReference type="KEGG" id="psl:Psta_3138"/>
<evidence type="ECO:0000313" key="2">
    <source>
        <dbReference type="Proteomes" id="UP000001887"/>
    </source>
</evidence>
<name>D2QWJ9_PIRSD</name>
<dbReference type="EMBL" id="CP001848">
    <property type="protein sequence ID" value="ADB17802.1"/>
    <property type="molecule type" value="Genomic_DNA"/>
</dbReference>